<accession>A0AAV4WEK0</accession>
<evidence type="ECO:0000256" key="1">
    <source>
        <dbReference type="SAM" id="Phobius"/>
    </source>
</evidence>
<dbReference type="EMBL" id="BPLQ01014490">
    <property type="protein sequence ID" value="GIY80254.1"/>
    <property type="molecule type" value="Genomic_DNA"/>
</dbReference>
<name>A0AAV4WEK0_9ARAC</name>
<feature type="transmembrane region" description="Helical" evidence="1">
    <location>
        <begin position="37"/>
        <end position="59"/>
    </location>
</feature>
<organism evidence="2 3">
    <name type="scientific">Caerostris darwini</name>
    <dbReference type="NCBI Taxonomy" id="1538125"/>
    <lineage>
        <taxon>Eukaryota</taxon>
        <taxon>Metazoa</taxon>
        <taxon>Ecdysozoa</taxon>
        <taxon>Arthropoda</taxon>
        <taxon>Chelicerata</taxon>
        <taxon>Arachnida</taxon>
        <taxon>Araneae</taxon>
        <taxon>Araneomorphae</taxon>
        <taxon>Entelegynae</taxon>
        <taxon>Araneoidea</taxon>
        <taxon>Araneidae</taxon>
        <taxon>Caerostris</taxon>
    </lineage>
</organism>
<comment type="caution">
    <text evidence="2">The sequence shown here is derived from an EMBL/GenBank/DDBJ whole genome shotgun (WGS) entry which is preliminary data.</text>
</comment>
<keyword evidence="1" id="KW-1133">Transmembrane helix</keyword>
<reference evidence="2 3" key="1">
    <citation type="submission" date="2021-06" db="EMBL/GenBank/DDBJ databases">
        <title>Caerostris darwini draft genome.</title>
        <authorList>
            <person name="Kono N."/>
            <person name="Arakawa K."/>
        </authorList>
    </citation>
    <scope>NUCLEOTIDE SEQUENCE [LARGE SCALE GENOMIC DNA]</scope>
</reference>
<dbReference type="AlphaFoldDB" id="A0AAV4WEK0"/>
<evidence type="ECO:0000313" key="3">
    <source>
        <dbReference type="Proteomes" id="UP001054837"/>
    </source>
</evidence>
<sequence length="104" mass="12384">MSETERRVRFGDVTIIEFEIEPFPRRKLLYACKWGEVVWQFVFFSVFSSLLMFLLLIEVTGEPSKLKEKRLWVYLLCIWPAVAIIVSAIYHKQQLLALFRRNGQ</sequence>
<proteinExistence type="predicted"/>
<evidence type="ECO:0000313" key="2">
    <source>
        <dbReference type="EMBL" id="GIY80254.1"/>
    </source>
</evidence>
<feature type="transmembrane region" description="Helical" evidence="1">
    <location>
        <begin position="71"/>
        <end position="90"/>
    </location>
</feature>
<keyword evidence="1" id="KW-0812">Transmembrane</keyword>
<gene>
    <name evidence="2" type="ORF">CDAR_19241</name>
</gene>
<dbReference type="Proteomes" id="UP001054837">
    <property type="component" value="Unassembled WGS sequence"/>
</dbReference>
<protein>
    <submittedName>
        <fullName evidence="2">Uncharacterized protein</fullName>
    </submittedName>
</protein>
<keyword evidence="3" id="KW-1185">Reference proteome</keyword>
<keyword evidence="1" id="KW-0472">Membrane</keyword>